<dbReference type="EMBL" id="CACRTR010000004">
    <property type="protein sequence ID" value="VYT88566.1"/>
    <property type="molecule type" value="Genomic_DNA"/>
</dbReference>
<keyword evidence="2" id="KW-0472">Membrane</keyword>
<keyword evidence="3" id="KW-0732">Signal</keyword>
<organism evidence="5">
    <name type="scientific">Eubacterium limosum</name>
    <dbReference type="NCBI Taxonomy" id="1736"/>
    <lineage>
        <taxon>Bacteria</taxon>
        <taxon>Bacillati</taxon>
        <taxon>Bacillota</taxon>
        <taxon>Clostridia</taxon>
        <taxon>Eubacteriales</taxon>
        <taxon>Eubacteriaceae</taxon>
        <taxon>Eubacterium</taxon>
    </lineage>
</organism>
<name>A0A6N3AFF8_EUBLI</name>
<protein>
    <recommendedName>
        <fullName evidence="4">GH29D-like beta-sandwich domain-containing protein</fullName>
    </recommendedName>
</protein>
<keyword evidence="2" id="KW-1133">Transmembrane helix</keyword>
<feature type="domain" description="GH29D-like beta-sandwich" evidence="4">
    <location>
        <begin position="532"/>
        <end position="590"/>
    </location>
</feature>
<keyword evidence="2" id="KW-0812">Transmembrane</keyword>
<evidence type="ECO:0000256" key="3">
    <source>
        <dbReference type="SAM" id="SignalP"/>
    </source>
</evidence>
<gene>
    <name evidence="5" type="ORF">ELLFYP34_02160</name>
</gene>
<dbReference type="InterPro" id="IPR059177">
    <property type="entry name" value="GH29D-like_dom"/>
</dbReference>
<evidence type="ECO:0000259" key="4">
    <source>
        <dbReference type="Pfam" id="PF13290"/>
    </source>
</evidence>
<evidence type="ECO:0000256" key="1">
    <source>
        <dbReference type="SAM" id="MobiDB-lite"/>
    </source>
</evidence>
<dbReference type="AlphaFoldDB" id="A0A6N3AFF8"/>
<proteinExistence type="predicted"/>
<dbReference type="Pfam" id="PF13290">
    <property type="entry name" value="CHB_HEX_C_1"/>
    <property type="match status" value="1"/>
</dbReference>
<feature type="transmembrane region" description="Helical" evidence="2">
    <location>
        <begin position="641"/>
        <end position="658"/>
    </location>
</feature>
<evidence type="ECO:0000313" key="5">
    <source>
        <dbReference type="EMBL" id="VYT88566.1"/>
    </source>
</evidence>
<accession>A0A6N3AFF8</accession>
<feature type="chain" id="PRO_5026983915" description="GH29D-like beta-sandwich domain-containing protein" evidence="3">
    <location>
        <begin position="26"/>
        <end position="664"/>
    </location>
</feature>
<evidence type="ECO:0000256" key="2">
    <source>
        <dbReference type="SAM" id="Phobius"/>
    </source>
</evidence>
<feature type="signal peptide" evidence="3">
    <location>
        <begin position="1"/>
        <end position="25"/>
    </location>
</feature>
<sequence length="664" mass="70972">MKKKRIFAVFISLLLCLATASPAFAQTITVDEGKDGVYSGDILMTQNMRYDFDPLKYFDPDHLEDLDMDKDFYESWEATGIPGATGNDGQVIPANTVETAAEEITQAKALVENSEDTAQASLEAQAQAATVPYKVGDTRTFTSSTHVTGAPFEAKCVAVGDHTTFWLDTENKGGFATEDTILGLKDKIDTEIYQHLTTSFGNSDSIDVDGDGKVAFVFYPMPNPHLGGHFTSDDLLSNKMDMLNINSAATMDGETYGESLGMGISTHEWQHLINYAQTGGGELLTPPDESYTYSETWLNETFAQNAVAVCGVSGDVPNVQLTAYNTYVDAYNTTVPMVFSGLYVPQGRVDTAGTGAYINWYLFGRYLASQTEGLEGGGDEIYKTILNTNRETRKSPVSDEQISLGTCDKEAVTDALTKMGYMGEGAQVKDFDALIRNYTLANFFQQKDGIYSFGDNLGNFSLSQAARPTITSAVDAPQKLIGAGTATFTKIENGSITVDKAAAGEHIRHLGITINYDGVTAEGYSPVDGAMTVDKGTPVTLSTTDTGVTLRYTTDGTAPTAETGMVYEEPITVDQDMTIKAITADAYGTSDVAAFSYKVKTEAPASTGEGTTTDKNAEGANPTGSVKNAGTGITGTQTQTLLAAAALLLLATGGCILIRKRVKK</sequence>
<reference evidence="5" key="1">
    <citation type="submission" date="2019-11" db="EMBL/GenBank/DDBJ databases">
        <authorList>
            <person name="Feng L."/>
        </authorList>
    </citation>
    <scope>NUCLEOTIDE SEQUENCE</scope>
    <source>
        <strain evidence="5">ElimosumLFYP34</strain>
    </source>
</reference>
<feature type="region of interest" description="Disordered" evidence="1">
    <location>
        <begin position="603"/>
        <end position="629"/>
    </location>
</feature>